<evidence type="ECO:0000256" key="2">
    <source>
        <dbReference type="ARBA" id="ARBA00022801"/>
    </source>
</evidence>
<gene>
    <name evidence="4" type="ORF">CGOC_LOCUS11466</name>
</gene>
<feature type="domain" description="HD" evidence="3">
    <location>
        <begin position="1"/>
        <end position="79"/>
    </location>
</feature>
<dbReference type="GO" id="GO:0002953">
    <property type="term" value="F:5'-deoxynucleotidase activity"/>
    <property type="evidence" value="ECO:0007669"/>
    <property type="project" value="InterPro"/>
</dbReference>
<evidence type="ECO:0000259" key="3">
    <source>
        <dbReference type="Pfam" id="PF13023"/>
    </source>
</evidence>
<dbReference type="OrthoDB" id="10254258at2759"/>
<evidence type="ECO:0000313" key="4">
    <source>
        <dbReference type="EMBL" id="VDN30158.1"/>
    </source>
</evidence>
<sequence length="98" mass="10993">MYRMAVLAMSLEGQIEGLDIARAVSMCLVHDLAEAIVGDITPYCGISDEEKFDRENRVLITLSFVFNLLKAKLAEAVLSFDSESVLAFEWHFYCSLNP</sequence>
<dbReference type="PANTHER" id="PTHR11845:SF13">
    <property type="entry name" value="5'-DEOXYNUCLEOTIDASE HDDC2"/>
    <property type="match status" value="1"/>
</dbReference>
<dbReference type="EMBL" id="UYRV01116570">
    <property type="protein sequence ID" value="VDN30158.1"/>
    <property type="molecule type" value="Genomic_DNA"/>
</dbReference>
<keyword evidence="5" id="KW-1185">Reference proteome</keyword>
<dbReference type="InterPro" id="IPR039356">
    <property type="entry name" value="YfbR/HDDC2"/>
</dbReference>
<keyword evidence="2" id="KW-0378">Hydrolase</keyword>
<proteinExistence type="predicted"/>
<dbReference type="Pfam" id="PF13023">
    <property type="entry name" value="HD_3"/>
    <property type="match status" value="1"/>
</dbReference>
<organism evidence="4 5">
    <name type="scientific">Cylicostephanus goldi</name>
    <name type="common">Nematode worm</name>
    <dbReference type="NCBI Taxonomy" id="71465"/>
    <lineage>
        <taxon>Eukaryota</taxon>
        <taxon>Metazoa</taxon>
        <taxon>Ecdysozoa</taxon>
        <taxon>Nematoda</taxon>
        <taxon>Chromadorea</taxon>
        <taxon>Rhabditida</taxon>
        <taxon>Rhabditina</taxon>
        <taxon>Rhabditomorpha</taxon>
        <taxon>Strongyloidea</taxon>
        <taxon>Strongylidae</taxon>
        <taxon>Cylicostephanus</taxon>
    </lineage>
</organism>
<evidence type="ECO:0000256" key="1">
    <source>
        <dbReference type="ARBA" id="ARBA00022723"/>
    </source>
</evidence>
<dbReference type="AlphaFoldDB" id="A0A3P7N4L0"/>
<protein>
    <recommendedName>
        <fullName evidence="3">HD domain-containing protein</fullName>
    </recommendedName>
</protein>
<dbReference type="SUPFAM" id="SSF109604">
    <property type="entry name" value="HD-domain/PDEase-like"/>
    <property type="match status" value="1"/>
</dbReference>
<evidence type="ECO:0000313" key="5">
    <source>
        <dbReference type="Proteomes" id="UP000271889"/>
    </source>
</evidence>
<dbReference type="GO" id="GO:0005737">
    <property type="term" value="C:cytoplasm"/>
    <property type="evidence" value="ECO:0007669"/>
    <property type="project" value="TreeGrafter"/>
</dbReference>
<dbReference type="InterPro" id="IPR006674">
    <property type="entry name" value="HD_domain"/>
</dbReference>
<reference evidence="4 5" key="1">
    <citation type="submission" date="2018-11" db="EMBL/GenBank/DDBJ databases">
        <authorList>
            <consortium name="Pathogen Informatics"/>
        </authorList>
    </citation>
    <scope>NUCLEOTIDE SEQUENCE [LARGE SCALE GENOMIC DNA]</scope>
</reference>
<accession>A0A3P7N4L0</accession>
<dbReference type="PANTHER" id="PTHR11845">
    <property type="entry name" value="5'-DEOXYNUCLEOTIDASE HDDC2"/>
    <property type="match status" value="1"/>
</dbReference>
<dbReference type="GO" id="GO:0046872">
    <property type="term" value="F:metal ion binding"/>
    <property type="evidence" value="ECO:0007669"/>
    <property type="project" value="UniProtKB-KW"/>
</dbReference>
<dbReference type="Proteomes" id="UP000271889">
    <property type="component" value="Unassembled WGS sequence"/>
</dbReference>
<dbReference type="Gene3D" id="1.10.3210.10">
    <property type="entry name" value="Hypothetical protein af1432"/>
    <property type="match status" value="1"/>
</dbReference>
<name>A0A3P7N4L0_CYLGO</name>
<keyword evidence="1" id="KW-0479">Metal-binding</keyword>